<organism evidence="2 3">
    <name type="scientific">Lysinibacillus sphaericus (strain C3-41)</name>
    <dbReference type="NCBI Taxonomy" id="444177"/>
    <lineage>
        <taxon>Bacteria</taxon>
        <taxon>Bacillati</taxon>
        <taxon>Bacillota</taxon>
        <taxon>Bacilli</taxon>
        <taxon>Bacillales</taxon>
        <taxon>Bacillaceae</taxon>
        <taxon>Lysinibacillus</taxon>
    </lineage>
</organism>
<evidence type="ECO:0000313" key="3">
    <source>
        <dbReference type="Proteomes" id="UP000002164"/>
    </source>
</evidence>
<gene>
    <name evidence="2" type="ordered locus">Bsph_0704</name>
</gene>
<evidence type="ECO:0000256" key="1">
    <source>
        <dbReference type="SAM" id="MobiDB-lite"/>
    </source>
</evidence>
<feature type="compositionally biased region" description="Polar residues" evidence="1">
    <location>
        <begin position="41"/>
        <end position="50"/>
    </location>
</feature>
<sequence>MIINYGGKDMRKLNRHMLICSLLLLVGILLTACGSNIQETSQKETATAEPTTRIYKDYLGH</sequence>
<dbReference type="HOGENOM" id="CLU_3081508_0_0_9"/>
<protein>
    <submittedName>
        <fullName evidence="2">Uncharacterized protein</fullName>
    </submittedName>
</protein>
<evidence type="ECO:0000313" key="2">
    <source>
        <dbReference type="EMBL" id="ACA38324.1"/>
    </source>
</evidence>
<dbReference type="Proteomes" id="UP000002164">
    <property type="component" value="Chromosome"/>
</dbReference>
<name>B1HY63_LYSSC</name>
<dbReference type="EMBL" id="CP000817">
    <property type="protein sequence ID" value="ACA38324.1"/>
    <property type="molecule type" value="Genomic_DNA"/>
</dbReference>
<feature type="region of interest" description="Disordered" evidence="1">
    <location>
        <begin position="41"/>
        <end position="61"/>
    </location>
</feature>
<dbReference type="AlphaFoldDB" id="B1HY63"/>
<dbReference type="KEGG" id="lsp:Bsph_0704"/>
<proteinExistence type="predicted"/>
<accession>B1HY63</accession>
<dbReference type="EnsemblBacteria" id="ACA38324">
    <property type="protein sequence ID" value="ACA38324"/>
    <property type="gene ID" value="Bsph_0704"/>
</dbReference>
<reference evidence="2 3" key="1">
    <citation type="journal article" date="2008" name="J. Bacteriol.">
        <title>Complete genome sequence of the mosquitocidal bacterium Bacillus sphaericus C3-41 and comparison with those of closely related Bacillus species.</title>
        <authorList>
            <person name="Hu X."/>
            <person name="Fan W."/>
            <person name="Han B."/>
            <person name="Liu H."/>
            <person name="Zheng D."/>
            <person name="Li Q."/>
            <person name="Dong W."/>
            <person name="Yan J."/>
            <person name="Gao M."/>
            <person name="Berry C."/>
            <person name="Yuan Z."/>
        </authorList>
    </citation>
    <scope>NUCLEOTIDE SEQUENCE [LARGE SCALE GENOMIC DNA]</scope>
    <source>
        <strain evidence="2 3">C3-41</strain>
    </source>
</reference>